<name>A0A101N3X9_9ACTN</name>
<gene>
    <name evidence="1" type="ORF">AQI94_23560</name>
</gene>
<comment type="caution">
    <text evidence="1">The sequence shown here is derived from an EMBL/GenBank/DDBJ whole genome shotgun (WGS) entry which is preliminary data.</text>
</comment>
<protein>
    <submittedName>
        <fullName evidence="1">Uncharacterized protein</fullName>
    </submittedName>
</protein>
<organism evidence="1 2">
    <name type="scientific">Streptomyces pseudovenezuelae</name>
    <dbReference type="NCBI Taxonomy" id="67350"/>
    <lineage>
        <taxon>Bacteria</taxon>
        <taxon>Bacillati</taxon>
        <taxon>Actinomycetota</taxon>
        <taxon>Actinomycetes</taxon>
        <taxon>Kitasatosporales</taxon>
        <taxon>Streptomycetaceae</taxon>
        <taxon>Streptomyces</taxon>
        <taxon>Streptomyces aurantiacus group</taxon>
    </lineage>
</organism>
<proteinExistence type="predicted"/>
<dbReference type="EMBL" id="LMWM01000027">
    <property type="protein sequence ID" value="KUM86029.1"/>
    <property type="molecule type" value="Genomic_DNA"/>
</dbReference>
<dbReference type="Proteomes" id="UP000053039">
    <property type="component" value="Unassembled WGS sequence"/>
</dbReference>
<accession>A0A101N3X9</accession>
<reference evidence="1 2" key="1">
    <citation type="submission" date="2015-10" db="EMBL/GenBank/DDBJ databases">
        <title>Draft genome sequence of Streptomyces pseudovenezuelae DSM 40212, type strain for the species Streptomyces pseudovenezuelae.</title>
        <authorList>
            <person name="Ruckert C."/>
            <person name="Winkler A."/>
            <person name="Kalinowski J."/>
            <person name="Kampfer P."/>
            <person name="Glaeser S."/>
        </authorList>
    </citation>
    <scope>NUCLEOTIDE SEQUENCE [LARGE SCALE GENOMIC DNA]</scope>
    <source>
        <strain evidence="1 2">DSM 40212</strain>
    </source>
</reference>
<evidence type="ECO:0000313" key="2">
    <source>
        <dbReference type="Proteomes" id="UP000053039"/>
    </source>
</evidence>
<dbReference type="AlphaFoldDB" id="A0A101N3X9"/>
<evidence type="ECO:0000313" key="1">
    <source>
        <dbReference type="EMBL" id="KUM86029.1"/>
    </source>
</evidence>
<sequence>MTRTTQVVTPQSCIGIRLQRYGHLGVTLKSNNAAAVFPVGGFFHSPVRALLTQPPMTVTFASVTLRARTAVDGDEAA</sequence>